<comment type="caution">
    <text evidence="1">The sequence shown here is derived from an EMBL/GenBank/DDBJ whole genome shotgun (WGS) entry which is preliminary data.</text>
</comment>
<dbReference type="STRING" id="1837282.A6F49_02925"/>
<sequence>MKIYRKHYCLKQHKTARTFLKCAIPRNAWISGTGNIAVIAWCRVPTITLWGNEVDAYRAKKMIDDSACGGNCNRRHDIVKVEIS</sequence>
<dbReference type="EMBL" id="LXEY01000003">
    <property type="protein sequence ID" value="OAV63122.1"/>
    <property type="molecule type" value="Genomic_DNA"/>
</dbReference>
<dbReference type="OrthoDB" id="5122425at2"/>
<proteinExistence type="predicted"/>
<dbReference type="RefSeq" id="WP_043056657.1">
    <property type="nucleotide sequence ID" value="NZ_LXEY01000003.1"/>
</dbReference>
<name>A0A1B7M3G5_9MICC</name>
<organism evidence="1 2">
    <name type="scientific">Enteractinococcus helveticum</name>
    <dbReference type="NCBI Taxonomy" id="1837282"/>
    <lineage>
        <taxon>Bacteria</taxon>
        <taxon>Bacillati</taxon>
        <taxon>Actinomycetota</taxon>
        <taxon>Actinomycetes</taxon>
        <taxon>Micrococcales</taxon>
        <taxon>Micrococcaceae</taxon>
    </lineage>
</organism>
<evidence type="ECO:0000313" key="2">
    <source>
        <dbReference type="Proteomes" id="UP000078292"/>
    </source>
</evidence>
<dbReference type="Proteomes" id="UP000078292">
    <property type="component" value="Unassembled WGS sequence"/>
</dbReference>
<protein>
    <submittedName>
        <fullName evidence="1">Uncharacterized protein</fullName>
    </submittedName>
</protein>
<gene>
    <name evidence="1" type="ORF">A6F49_02925</name>
</gene>
<reference evidence="1 2" key="1">
    <citation type="submission" date="2016-04" db="EMBL/GenBank/DDBJ databases">
        <title>First whole genome shotgun sequence of the bacterium Enteractinococcus sp. strain UASWS1574.</title>
        <authorList>
            <person name="Crovadore J."/>
            <person name="Chablais R."/>
            <person name="Lefort F."/>
        </authorList>
    </citation>
    <scope>NUCLEOTIDE SEQUENCE [LARGE SCALE GENOMIC DNA]</scope>
    <source>
        <strain evidence="1 2">UASWS1574</strain>
    </source>
</reference>
<accession>A0A1B7M3G5</accession>
<dbReference type="AlphaFoldDB" id="A0A1B7M3G5"/>
<evidence type="ECO:0000313" key="1">
    <source>
        <dbReference type="EMBL" id="OAV63122.1"/>
    </source>
</evidence>
<keyword evidence="2" id="KW-1185">Reference proteome</keyword>